<dbReference type="EMBL" id="CM017872">
    <property type="protein sequence ID" value="KAG1328213.1"/>
    <property type="molecule type" value="Genomic_DNA"/>
</dbReference>
<dbReference type="Gene3D" id="3.40.50.150">
    <property type="entry name" value="Vaccinia Virus protein VP39"/>
    <property type="match status" value="1"/>
</dbReference>
<reference evidence="1" key="1">
    <citation type="journal article" date="2017" name="Gigascience">
        <title>The genome draft of coconut (Cocos nucifera).</title>
        <authorList>
            <person name="Xiao Y."/>
            <person name="Xu P."/>
            <person name="Fan H."/>
            <person name="Baudouin L."/>
            <person name="Xia W."/>
            <person name="Bocs S."/>
            <person name="Xu J."/>
            <person name="Li Q."/>
            <person name="Guo A."/>
            <person name="Zhou L."/>
            <person name="Li J."/>
            <person name="Wu Y."/>
            <person name="Ma Z."/>
            <person name="Armero A."/>
            <person name="Issali A.E."/>
            <person name="Liu N."/>
            <person name="Peng M."/>
            <person name="Yang Y."/>
        </authorList>
    </citation>
    <scope>NUCLEOTIDE SEQUENCE</scope>
    <source>
        <tissue evidence="1">Spear leaf of Hainan Tall coconut</tissue>
    </source>
</reference>
<dbReference type="PANTHER" id="PTHR33593:SF16">
    <property type="entry name" value="OS08G0110600 PROTEIN"/>
    <property type="match status" value="1"/>
</dbReference>
<comment type="caution">
    <text evidence="1">The sequence shown here is derived from an EMBL/GenBank/DDBJ whole genome shotgun (WGS) entry which is preliminary data.</text>
</comment>
<dbReference type="PANTHER" id="PTHR33593">
    <property type="entry name" value="DUF1442 FAMILY PROTEIN"/>
    <property type="match status" value="1"/>
</dbReference>
<proteinExistence type="predicted"/>
<dbReference type="Pfam" id="PF07279">
    <property type="entry name" value="DUF1442"/>
    <property type="match status" value="1"/>
</dbReference>
<sequence length="231" mass="25769">MDFISALAAGNQARLPVDVESGGFSPCTLALAAAARHTGGCLVCVRHEQEEVDDSRSQIERFDLGDAVEFELGKPSEVISQFKNIDFGLIDHMVEDCMEIFLAMDMNLGGSVVVVSNLFHGRRRVGASYGQLVRGREGTKSVLLPIGEGMEVTRIRKDGMEKDWQACRKPKRTFLVYEQYLTDVVKDFFILRVDAGFLFGYSAKWECSPRADQLIQRRTTSSNYALRKGDS</sequence>
<name>A0A8K0MW12_COCNU</name>
<organism evidence="1 2">
    <name type="scientific">Cocos nucifera</name>
    <name type="common">Coconut palm</name>
    <dbReference type="NCBI Taxonomy" id="13894"/>
    <lineage>
        <taxon>Eukaryota</taxon>
        <taxon>Viridiplantae</taxon>
        <taxon>Streptophyta</taxon>
        <taxon>Embryophyta</taxon>
        <taxon>Tracheophyta</taxon>
        <taxon>Spermatophyta</taxon>
        <taxon>Magnoliopsida</taxon>
        <taxon>Liliopsida</taxon>
        <taxon>Arecaceae</taxon>
        <taxon>Arecoideae</taxon>
        <taxon>Cocoseae</taxon>
        <taxon>Attaleinae</taxon>
        <taxon>Cocos</taxon>
    </lineage>
</organism>
<protein>
    <submittedName>
        <fullName evidence="1">Uncharacterized protein</fullName>
    </submittedName>
</protein>
<dbReference type="OrthoDB" id="774871at2759"/>
<accession>A0A8K0MW12</accession>
<evidence type="ECO:0000313" key="1">
    <source>
        <dbReference type="EMBL" id="KAG1328213.1"/>
    </source>
</evidence>
<keyword evidence="2" id="KW-1185">Reference proteome</keyword>
<dbReference type="AlphaFoldDB" id="A0A8K0MW12"/>
<reference evidence="1" key="2">
    <citation type="submission" date="2019-07" db="EMBL/GenBank/DDBJ databases">
        <authorList>
            <person name="Yang Y."/>
            <person name="Bocs S."/>
            <person name="Baudouin L."/>
        </authorList>
    </citation>
    <scope>NUCLEOTIDE SEQUENCE</scope>
    <source>
        <tissue evidence="1">Spear leaf of Hainan Tall coconut</tissue>
    </source>
</reference>
<dbReference type="Proteomes" id="UP000797356">
    <property type="component" value="Chromosome 1"/>
</dbReference>
<gene>
    <name evidence="1" type="ORF">COCNU_01G021470</name>
</gene>
<dbReference type="InterPro" id="IPR029063">
    <property type="entry name" value="SAM-dependent_MTases_sf"/>
</dbReference>
<evidence type="ECO:0000313" key="2">
    <source>
        <dbReference type="Proteomes" id="UP000797356"/>
    </source>
</evidence>
<dbReference type="InterPro" id="IPR009902">
    <property type="entry name" value="DUF1442"/>
</dbReference>